<evidence type="ECO:0000256" key="5">
    <source>
        <dbReference type="ARBA" id="ARBA00022989"/>
    </source>
</evidence>
<feature type="transmembrane region" description="Helical" evidence="7">
    <location>
        <begin position="252"/>
        <end position="273"/>
    </location>
</feature>
<dbReference type="EMBL" id="FRDN01000018">
    <property type="protein sequence ID" value="SHN87028.1"/>
    <property type="molecule type" value="Genomic_DNA"/>
</dbReference>
<keyword evidence="3" id="KW-1003">Cell membrane</keyword>
<comment type="subcellular location">
    <subcellularLocation>
        <location evidence="1 7">Cell membrane</location>
        <topology evidence="1 7">Multi-pass membrane protein</topology>
    </subcellularLocation>
</comment>
<feature type="domain" description="ABC transmembrane type-1" evidence="8">
    <location>
        <begin position="88"/>
        <end position="267"/>
    </location>
</feature>
<sequence length="283" mass="30905">MSRLTADQNLKKMETRKIRKSRPDGYKMKVPPWEGIAAGLLGLFIWQFLASLGFISSPYILGQKFVGLALEGDPLYNLTLFQMLGASLFTLLAGAGSAFIIAIPLGILLGYFRGMSRFLNVYISLCRPIPPMAWIPVGYILFAGMPQPTLWVQVMVVFVGAFFPCFTATVHAVQSVDPILIEAAHTLGARHKRQILGKVLLPSVVPALVSGIRSGLGVGWMCIVGAEFVGGRMGIGAYIWSVYTIGGRMNEIVIAILCVGIVGFMMNEGISLIGRRIARWHSW</sequence>
<dbReference type="Proteomes" id="UP000184010">
    <property type="component" value="Unassembled WGS sequence"/>
</dbReference>
<feature type="transmembrane region" description="Helical" evidence="7">
    <location>
        <begin position="119"/>
        <end position="144"/>
    </location>
</feature>
<evidence type="ECO:0000256" key="7">
    <source>
        <dbReference type="RuleBase" id="RU363032"/>
    </source>
</evidence>
<accession>A0A1M7UVQ5</accession>
<evidence type="ECO:0000313" key="10">
    <source>
        <dbReference type="Proteomes" id="UP000184010"/>
    </source>
</evidence>
<feature type="transmembrane region" description="Helical" evidence="7">
    <location>
        <begin position="150"/>
        <end position="174"/>
    </location>
</feature>
<dbReference type="SUPFAM" id="SSF161098">
    <property type="entry name" value="MetI-like"/>
    <property type="match status" value="1"/>
</dbReference>
<dbReference type="AlphaFoldDB" id="A0A1M7UVQ5"/>
<keyword evidence="5 7" id="KW-1133">Transmembrane helix</keyword>
<dbReference type="Pfam" id="PF00528">
    <property type="entry name" value="BPD_transp_1"/>
    <property type="match status" value="1"/>
</dbReference>
<dbReference type="PANTHER" id="PTHR30151:SF0">
    <property type="entry name" value="ABC TRANSPORTER PERMEASE PROTEIN MJ0413-RELATED"/>
    <property type="match status" value="1"/>
</dbReference>
<dbReference type="InterPro" id="IPR000515">
    <property type="entry name" value="MetI-like"/>
</dbReference>
<dbReference type="RefSeq" id="WP_072774870.1">
    <property type="nucleotide sequence ID" value="NZ_FRDN01000018.1"/>
</dbReference>
<keyword evidence="10" id="KW-1185">Reference proteome</keyword>
<dbReference type="InterPro" id="IPR035906">
    <property type="entry name" value="MetI-like_sf"/>
</dbReference>
<evidence type="ECO:0000256" key="6">
    <source>
        <dbReference type="ARBA" id="ARBA00023136"/>
    </source>
</evidence>
<dbReference type="Gene3D" id="1.10.3720.10">
    <property type="entry name" value="MetI-like"/>
    <property type="match status" value="1"/>
</dbReference>
<dbReference type="STRING" id="1121395.SAMN02745215_04775"/>
<keyword evidence="2 7" id="KW-0813">Transport</keyword>
<organism evidence="9 10">
    <name type="scientific">Desulfitobacterium chlororespirans DSM 11544</name>
    <dbReference type="NCBI Taxonomy" id="1121395"/>
    <lineage>
        <taxon>Bacteria</taxon>
        <taxon>Bacillati</taxon>
        <taxon>Bacillota</taxon>
        <taxon>Clostridia</taxon>
        <taxon>Eubacteriales</taxon>
        <taxon>Desulfitobacteriaceae</taxon>
        <taxon>Desulfitobacterium</taxon>
    </lineage>
</organism>
<reference evidence="10" key="1">
    <citation type="submission" date="2016-12" db="EMBL/GenBank/DDBJ databases">
        <authorList>
            <person name="Varghese N."/>
            <person name="Submissions S."/>
        </authorList>
    </citation>
    <scope>NUCLEOTIDE SEQUENCE [LARGE SCALE GENOMIC DNA]</scope>
    <source>
        <strain evidence="10">DSM 11544</strain>
    </source>
</reference>
<dbReference type="PROSITE" id="PS50928">
    <property type="entry name" value="ABC_TM1"/>
    <property type="match status" value="1"/>
</dbReference>
<name>A0A1M7UVQ5_9FIRM</name>
<evidence type="ECO:0000313" key="9">
    <source>
        <dbReference type="EMBL" id="SHN87028.1"/>
    </source>
</evidence>
<evidence type="ECO:0000256" key="2">
    <source>
        <dbReference type="ARBA" id="ARBA00022448"/>
    </source>
</evidence>
<keyword evidence="6 7" id="KW-0472">Membrane</keyword>
<dbReference type="CDD" id="cd06261">
    <property type="entry name" value="TM_PBP2"/>
    <property type="match status" value="1"/>
</dbReference>
<evidence type="ECO:0000256" key="1">
    <source>
        <dbReference type="ARBA" id="ARBA00004651"/>
    </source>
</evidence>
<evidence type="ECO:0000256" key="4">
    <source>
        <dbReference type="ARBA" id="ARBA00022692"/>
    </source>
</evidence>
<feature type="transmembrane region" description="Helical" evidence="7">
    <location>
        <begin position="218"/>
        <end position="240"/>
    </location>
</feature>
<evidence type="ECO:0000259" key="8">
    <source>
        <dbReference type="PROSITE" id="PS50928"/>
    </source>
</evidence>
<dbReference type="PANTHER" id="PTHR30151">
    <property type="entry name" value="ALKANE SULFONATE ABC TRANSPORTER-RELATED, MEMBRANE SUBUNIT"/>
    <property type="match status" value="1"/>
</dbReference>
<feature type="transmembrane region" description="Helical" evidence="7">
    <location>
        <begin position="86"/>
        <end position="112"/>
    </location>
</feature>
<keyword evidence="4 7" id="KW-0812">Transmembrane</keyword>
<dbReference type="GO" id="GO:0055085">
    <property type="term" value="P:transmembrane transport"/>
    <property type="evidence" value="ECO:0007669"/>
    <property type="project" value="InterPro"/>
</dbReference>
<evidence type="ECO:0000256" key="3">
    <source>
        <dbReference type="ARBA" id="ARBA00022475"/>
    </source>
</evidence>
<proteinExistence type="inferred from homology"/>
<dbReference type="GO" id="GO:0005886">
    <property type="term" value="C:plasma membrane"/>
    <property type="evidence" value="ECO:0007669"/>
    <property type="project" value="UniProtKB-SubCell"/>
</dbReference>
<protein>
    <submittedName>
        <fullName evidence="9">NitT/TauT family transport system permease protein</fullName>
    </submittedName>
</protein>
<gene>
    <name evidence="9" type="ORF">SAMN02745215_04775</name>
</gene>
<comment type="similarity">
    <text evidence="7">Belongs to the binding-protein-dependent transport system permease family.</text>
</comment>